<sequence length="222" mass="25126">MATHSPIACLSKAALFTDLPTELKEEIVSISTHRQKFGKGSIIRRPLDGKDGMIVIDQGKAKVYNLSKDGKEVVLGVLNKGDIEGQQHLFKQSKNENYIEALEDTWVCSIKRNDFQDLLQKTPDLSLNLLNNFGEKLVAIERNSVLRNTLDAKKRIMFYLNDLANKSGSNEVELQLKKKDLASYLGITPETFSRKLKELEKDGKIKVNKRKIQILDNKKAQL</sequence>
<dbReference type="InterPro" id="IPR012318">
    <property type="entry name" value="HTH_CRP"/>
</dbReference>
<gene>
    <name evidence="6" type="ORF">H9806_03390</name>
</gene>
<reference evidence="6" key="2">
    <citation type="submission" date="2021-04" db="EMBL/GenBank/DDBJ databases">
        <authorList>
            <person name="Gilroy R."/>
        </authorList>
    </citation>
    <scope>NUCLEOTIDE SEQUENCE</scope>
    <source>
        <strain evidence="6">F6-686</strain>
    </source>
</reference>
<dbReference type="InterPro" id="IPR018490">
    <property type="entry name" value="cNMP-bd_dom_sf"/>
</dbReference>
<organism evidence="6 7">
    <name type="scientific">Candidatus Lactobacillus pullistercoris</name>
    <dbReference type="NCBI Taxonomy" id="2838636"/>
    <lineage>
        <taxon>Bacteria</taxon>
        <taxon>Bacillati</taxon>
        <taxon>Bacillota</taxon>
        <taxon>Bacilli</taxon>
        <taxon>Lactobacillales</taxon>
        <taxon>Lactobacillaceae</taxon>
        <taxon>Lactobacillus</taxon>
    </lineage>
</organism>
<dbReference type="GO" id="GO:0003700">
    <property type="term" value="F:DNA-binding transcription factor activity"/>
    <property type="evidence" value="ECO:0007669"/>
    <property type="project" value="TreeGrafter"/>
</dbReference>
<dbReference type="InterPro" id="IPR036388">
    <property type="entry name" value="WH-like_DNA-bd_sf"/>
</dbReference>
<dbReference type="SUPFAM" id="SSF51206">
    <property type="entry name" value="cAMP-binding domain-like"/>
    <property type="match status" value="1"/>
</dbReference>
<evidence type="ECO:0000259" key="5">
    <source>
        <dbReference type="PROSITE" id="PS51063"/>
    </source>
</evidence>
<keyword evidence="1" id="KW-0805">Transcription regulation</keyword>
<dbReference type="PRINTS" id="PR00034">
    <property type="entry name" value="HTHCRP"/>
</dbReference>
<comment type="caution">
    <text evidence="6">The sequence shown here is derived from an EMBL/GenBank/DDBJ whole genome shotgun (WGS) entry which is preliminary data.</text>
</comment>
<dbReference type="InterPro" id="IPR014710">
    <property type="entry name" value="RmlC-like_jellyroll"/>
</dbReference>
<dbReference type="AlphaFoldDB" id="A0A9E2NTG7"/>
<dbReference type="SMART" id="SM00419">
    <property type="entry name" value="HTH_CRP"/>
    <property type="match status" value="1"/>
</dbReference>
<dbReference type="Gene3D" id="1.10.10.10">
    <property type="entry name" value="Winged helix-like DNA-binding domain superfamily/Winged helix DNA-binding domain"/>
    <property type="match status" value="1"/>
</dbReference>
<proteinExistence type="predicted"/>
<protein>
    <submittedName>
        <fullName evidence="6">Crp/Fnr family transcriptional regulator</fullName>
    </submittedName>
</protein>
<dbReference type="SMART" id="SM00100">
    <property type="entry name" value="cNMP"/>
    <property type="match status" value="1"/>
</dbReference>
<dbReference type="EMBL" id="JAHLFT010000043">
    <property type="protein sequence ID" value="MBU3828182.1"/>
    <property type="molecule type" value="Genomic_DNA"/>
</dbReference>
<dbReference type="PROSITE" id="PS50042">
    <property type="entry name" value="CNMP_BINDING_3"/>
    <property type="match status" value="1"/>
</dbReference>
<dbReference type="InterPro" id="IPR036390">
    <property type="entry name" value="WH_DNA-bd_sf"/>
</dbReference>
<reference evidence="6" key="1">
    <citation type="journal article" date="2021" name="PeerJ">
        <title>Extensive microbial diversity within the chicken gut microbiome revealed by metagenomics and culture.</title>
        <authorList>
            <person name="Gilroy R."/>
            <person name="Ravi A."/>
            <person name="Getino M."/>
            <person name="Pursley I."/>
            <person name="Horton D.L."/>
            <person name="Alikhan N.F."/>
            <person name="Baker D."/>
            <person name="Gharbi K."/>
            <person name="Hall N."/>
            <person name="Watson M."/>
            <person name="Adriaenssens E.M."/>
            <person name="Foster-Nyarko E."/>
            <person name="Jarju S."/>
            <person name="Secka A."/>
            <person name="Antonio M."/>
            <person name="Oren A."/>
            <person name="Chaudhuri R.R."/>
            <person name="La Ragione R."/>
            <person name="Hildebrand F."/>
            <person name="Pallen M.J."/>
        </authorList>
    </citation>
    <scope>NUCLEOTIDE SEQUENCE</scope>
    <source>
        <strain evidence="6">F6-686</strain>
    </source>
</reference>
<feature type="domain" description="HTH crp-type" evidence="5">
    <location>
        <begin position="150"/>
        <end position="218"/>
    </location>
</feature>
<evidence type="ECO:0000313" key="7">
    <source>
        <dbReference type="Proteomes" id="UP000823844"/>
    </source>
</evidence>
<keyword evidence="3" id="KW-0804">Transcription</keyword>
<dbReference type="GO" id="GO:0003677">
    <property type="term" value="F:DNA binding"/>
    <property type="evidence" value="ECO:0007669"/>
    <property type="project" value="UniProtKB-KW"/>
</dbReference>
<evidence type="ECO:0000256" key="2">
    <source>
        <dbReference type="ARBA" id="ARBA00023125"/>
    </source>
</evidence>
<dbReference type="Pfam" id="PF13545">
    <property type="entry name" value="HTH_Crp_2"/>
    <property type="match status" value="1"/>
</dbReference>
<dbReference type="PANTHER" id="PTHR24567">
    <property type="entry name" value="CRP FAMILY TRANSCRIPTIONAL REGULATORY PROTEIN"/>
    <property type="match status" value="1"/>
</dbReference>
<dbReference type="SUPFAM" id="SSF46785">
    <property type="entry name" value="Winged helix' DNA-binding domain"/>
    <property type="match status" value="1"/>
</dbReference>
<evidence type="ECO:0000256" key="3">
    <source>
        <dbReference type="ARBA" id="ARBA00023163"/>
    </source>
</evidence>
<accession>A0A9E2NTG7</accession>
<dbReference type="CDD" id="cd00038">
    <property type="entry name" value="CAP_ED"/>
    <property type="match status" value="1"/>
</dbReference>
<dbReference type="Pfam" id="PF00027">
    <property type="entry name" value="cNMP_binding"/>
    <property type="match status" value="1"/>
</dbReference>
<dbReference type="InterPro" id="IPR050397">
    <property type="entry name" value="Env_Response_Regulators"/>
</dbReference>
<dbReference type="Proteomes" id="UP000823844">
    <property type="component" value="Unassembled WGS sequence"/>
</dbReference>
<dbReference type="Gene3D" id="2.60.120.10">
    <property type="entry name" value="Jelly Rolls"/>
    <property type="match status" value="1"/>
</dbReference>
<dbReference type="PROSITE" id="PS51063">
    <property type="entry name" value="HTH_CRP_2"/>
    <property type="match status" value="1"/>
</dbReference>
<dbReference type="GO" id="GO:0005829">
    <property type="term" value="C:cytosol"/>
    <property type="evidence" value="ECO:0007669"/>
    <property type="project" value="TreeGrafter"/>
</dbReference>
<dbReference type="CDD" id="cd00092">
    <property type="entry name" value="HTH_CRP"/>
    <property type="match status" value="1"/>
</dbReference>
<dbReference type="InterPro" id="IPR000595">
    <property type="entry name" value="cNMP-bd_dom"/>
</dbReference>
<dbReference type="PANTHER" id="PTHR24567:SF26">
    <property type="entry name" value="REGULATORY PROTEIN YEIL"/>
    <property type="match status" value="1"/>
</dbReference>
<evidence type="ECO:0000313" key="6">
    <source>
        <dbReference type="EMBL" id="MBU3828182.1"/>
    </source>
</evidence>
<evidence type="ECO:0000256" key="1">
    <source>
        <dbReference type="ARBA" id="ARBA00023015"/>
    </source>
</evidence>
<feature type="domain" description="Cyclic nucleotide-binding" evidence="4">
    <location>
        <begin position="15"/>
        <end position="136"/>
    </location>
</feature>
<evidence type="ECO:0000259" key="4">
    <source>
        <dbReference type="PROSITE" id="PS50042"/>
    </source>
</evidence>
<name>A0A9E2NTG7_9LACO</name>
<keyword evidence="2" id="KW-0238">DNA-binding</keyword>